<gene>
    <name evidence="3" type="ORF">GCM10023231_36670</name>
</gene>
<organism evidence="3 4">
    <name type="scientific">Olivibacter ginsenosidimutans</name>
    <dbReference type="NCBI Taxonomy" id="1176537"/>
    <lineage>
        <taxon>Bacteria</taxon>
        <taxon>Pseudomonadati</taxon>
        <taxon>Bacteroidota</taxon>
        <taxon>Sphingobacteriia</taxon>
        <taxon>Sphingobacteriales</taxon>
        <taxon>Sphingobacteriaceae</taxon>
        <taxon>Olivibacter</taxon>
    </lineage>
</organism>
<dbReference type="EMBL" id="BAABIQ010000043">
    <property type="protein sequence ID" value="GAA4804268.1"/>
    <property type="molecule type" value="Genomic_DNA"/>
</dbReference>
<evidence type="ECO:0000313" key="4">
    <source>
        <dbReference type="Proteomes" id="UP001501411"/>
    </source>
</evidence>
<dbReference type="InterPro" id="IPR004408">
    <property type="entry name" value="Biotin_CoA_COase_ligase"/>
</dbReference>
<dbReference type="PANTHER" id="PTHR12835:SF5">
    <property type="entry name" value="BIOTIN--PROTEIN LIGASE"/>
    <property type="match status" value="1"/>
</dbReference>
<protein>
    <submittedName>
        <fullName evidence="3">Biotin--[acetyl-CoA-carboxylase] ligase</fullName>
    </submittedName>
</protein>
<evidence type="ECO:0000256" key="1">
    <source>
        <dbReference type="ARBA" id="ARBA00022598"/>
    </source>
</evidence>
<dbReference type="InterPro" id="IPR004143">
    <property type="entry name" value="BPL_LPL_catalytic"/>
</dbReference>
<dbReference type="PROSITE" id="PS51733">
    <property type="entry name" value="BPL_LPL_CATALYTIC"/>
    <property type="match status" value="1"/>
</dbReference>
<dbReference type="Gene3D" id="3.30.930.10">
    <property type="entry name" value="Bira Bifunctional Protein, Domain 2"/>
    <property type="match status" value="1"/>
</dbReference>
<dbReference type="NCBIfam" id="TIGR00121">
    <property type="entry name" value="birA_ligase"/>
    <property type="match status" value="1"/>
</dbReference>
<name>A0ABP9C3F8_9SPHI</name>
<sequence length="211" mass="23731">MAEDQYAGKGQVGGIWKSEAGKNLTISVLFNPVFLAPKDQFRLNIAISLAIMQFLLPHLGDGLRIKWPNDIYYGEKKLGGILIENSIRGKLWKHAIVGIGLNINQTHFDIYHSKACSLKQLLKQTFDIKLLLTELCHALSHQYALLKQGAIAEQKAAYKRHLYRFQTNSRFTIDGQVVNGSIIDVTDEGRLVVDFGENRVSDFGIKELVFS</sequence>
<dbReference type="CDD" id="cd16442">
    <property type="entry name" value="BPL"/>
    <property type="match status" value="1"/>
</dbReference>
<dbReference type="InterPro" id="IPR045864">
    <property type="entry name" value="aa-tRNA-synth_II/BPL/LPL"/>
</dbReference>
<keyword evidence="4" id="KW-1185">Reference proteome</keyword>
<dbReference type="Proteomes" id="UP001501411">
    <property type="component" value="Unassembled WGS sequence"/>
</dbReference>
<dbReference type="PANTHER" id="PTHR12835">
    <property type="entry name" value="BIOTIN PROTEIN LIGASE"/>
    <property type="match status" value="1"/>
</dbReference>
<proteinExistence type="predicted"/>
<evidence type="ECO:0000313" key="3">
    <source>
        <dbReference type="EMBL" id="GAA4804268.1"/>
    </source>
</evidence>
<dbReference type="GO" id="GO:0016874">
    <property type="term" value="F:ligase activity"/>
    <property type="evidence" value="ECO:0007669"/>
    <property type="project" value="UniProtKB-KW"/>
</dbReference>
<dbReference type="Pfam" id="PF03099">
    <property type="entry name" value="BPL_LplA_LipB"/>
    <property type="match status" value="1"/>
</dbReference>
<evidence type="ECO:0000259" key="2">
    <source>
        <dbReference type="PROSITE" id="PS51733"/>
    </source>
</evidence>
<keyword evidence="1 3" id="KW-0436">Ligase</keyword>
<comment type="caution">
    <text evidence="3">The sequence shown here is derived from an EMBL/GenBank/DDBJ whole genome shotgun (WGS) entry which is preliminary data.</text>
</comment>
<accession>A0ABP9C3F8</accession>
<dbReference type="SUPFAM" id="SSF55681">
    <property type="entry name" value="Class II aaRS and biotin synthetases"/>
    <property type="match status" value="1"/>
</dbReference>
<reference evidence="4" key="1">
    <citation type="journal article" date="2019" name="Int. J. Syst. Evol. Microbiol.">
        <title>The Global Catalogue of Microorganisms (GCM) 10K type strain sequencing project: providing services to taxonomists for standard genome sequencing and annotation.</title>
        <authorList>
            <consortium name="The Broad Institute Genomics Platform"/>
            <consortium name="The Broad Institute Genome Sequencing Center for Infectious Disease"/>
            <person name="Wu L."/>
            <person name="Ma J."/>
        </authorList>
    </citation>
    <scope>NUCLEOTIDE SEQUENCE [LARGE SCALE GENOMIC DNA]</scope>
    <source>
        <strain evidence="4">JCM 18200</strain>
    </source>
</reference>
<feature type="domain" description="BPL/LPL catalytic" evidence="2">
    <location>
        <begin position="1"/>
        <end position="147"/>
    </location>
</feature>